<dbReference type="RefSeq" id="WP_188897570.1">
    <property type="nucleotide sequence ID" value="NZ_BMKS01000001.1"/>
</dbReference>
<proteinExistence type="predicted"/>
<evidence type="ECO:0000313" key="3">
    <source>
        <dbReference type="Proteomes" id="UP000597507"/>
    </source>
</evidence>
<dbReference type="Proteomes" id="UP000597507">
    <property type="component" value="Unassembled WGS sequence"/>
</dbReference>
<keyword evidence="1" id="KW-0812">Transmembrane</keyword>
<evidence type="ECO:0008006" key="4">
    <source>
        <dbReference type="Google" id="ProtNLM"/>
    </source>
</evidence>
<evidence type="ECO:0000313" key="2">
    <source>
        <dbReference type="EMBL" id="GGG17620.1"/>
    </source>
</evidence>
<evidence type="ECO:0000256" key="1">
    <source>
        <dbReference type="SAM" id="Phobius"/>
    </source>
</evidence>
<dbReference type="SUPFAM" id="SSF103481">
    <property type="entry name" value="Multidrug resistance efflux transporter EmrE"/>
    <property type="match status" value="1"/>
</dbReference>
<keyword evidence="1" id="KW-1133">Transmembrane helix</keyword>
<protein>
    <recommendedName>
        <fullName evidence="4">EamA domain-containing protein</fullName>
    </recommendedName>
</protein>
<dbReference type="EMBL" id="BMKS01000001">
    <property type="protein sequence ID" value="GGG17620.1"/>
    <property type="molecule type" value="Genomic_DNA"/>
</dbReference>
<feature type="transmembrane region" description="Helical" evidence="1">
    <location>
        <begin position="52"/>
        <end position="76"/>
    </location>
</feature>
<name>A0A8J2Z7P7_9PROT</name>
<keyword evidence="3" id="KW-1185">Reference proteome</keyword>
<organism evidence="2 3">
    <name type="scientific">Caldovatus sediminis</name>
    <dbReference type="NCBI Taxonomy" id="2041189"/>
    <lineage>
        <taxon>Bacteria</taxon>
        <taxon>Pseudomonadati</taxon>
        <taxon>Pseudomonadota</taxon>
        <taxon>Alphaproteobacteria</taxon>
        <taxon>Acetobacterales</taxon>
        <taxon>Roseomonadaceae</taxon>
        <taxon>Caldovatus</taxon>
    </lineage>
</organism>
<sequence length="96" mass="9983">MRGHAALVPMAALSGQLWLPAGPGGWVAAIAPLQAGLTALAYLLYFRSLAACGGVVTSQVGYLVTLSGLLWGFLLFGEVPGWLPYLPPAWSSSGWP</sequence>
<keyword evidence="1" id="KW-0472">Membrane</keyword>
<accession>A0A8J2Z7P7</accession>
<dbReference type="InterPro" id="IPR037185">
    <property type="entry name" value="EmrE-like"/>
</dbReference>
<comment type="caution">
    <text evidence="2">The sequence shown here is derived from an EMBL/GenBank/DDBJ whole genome shotgun (WGS) entry which is preliminary data.</text>
</comment>
<feature type="transmembrane region" description="Helical" evidence="1">
    <location>
        <begin position="26"/>
        <end position="45"/>
    </location>
</feature>
<gene>
    <name evidence="2" type="ORF">GCM10010964_02290</name>
</gene>
<dbReference type="AlphaFoldDB" id="A0A8J2Z7P7"/>
<reference evidence="2 3" key="1">
    <citation type="journal article" date="2014" name="Int. J. Syst. Evol. Microbiol.">
        <title>Complete genome sequence of Corynebacterium casei LMG S-19264T (=DSM 44701T), isolated from a smear-ripened cheese.</title>
        <authorList>
            <consortium name="US DOE Joint Genome Institute (JGI-PGF)"/>
            <person name="Walter F."/>
            <person name="Albersmeier A."/>
            <person name="Kalinowski J."/>
            <person name="Ruckert C."/>
        </authorList>
    </citation>
    <scope>NUCLEOTIDE SEQUENCE [LARGE SCALE GENOMIC DNA]</scope>
    <source>
        <strain evidence="2 3">CGMCC 1.16330</strain>
    </source>
</reference>